<feature type="compositionally biased region" description="Low complexity" evidence="1">
    <location>
        <begin position="30"/>
        <end position="45"/>
    </location>
</feature>
<organism evidence="2 3">
    <name type="scientific">Methylovirgula ligni</name>
    <dbReference type="NCBI Taxonomy" id="569860"/>
    <lineage>
        <taxon>Bacteria</taxon>
        <taxon>Pseudomonadati</taxon>
        <taxon>Pseudomonadota</taxon>
        <taxon>Alphaproteobacteria</taxon>
        <taxon>Hyphomicrobiales</taxon>
        <taxon>Beijerinckiaceae</taxon>
        <taxon>Methylovirgula</taxon>
    </lineage>
</organism>
<feature type="compositionally biased region" description="Polar residues" evidence="1">
    <location>
        <begin position="19"/>
        <end position="29"/>
    </location>
</feature>
<reference evidence="2 3" key="1">
    <citation type="submission" date="2018-08" db="EMBL/GenBank/DDBJ databases">
        <title>Genomic Encyclopedia of Type Strains, Phase IV (KMG-IV): sequencing the most valuable type-strain genomes for metagenomic binning, comparative biology and taxonomic classification.</title>
        <authorList>
            <person name="Goeker M."/>
        </authorList>
    </citation>
    <scope>NUCLEOTIDE SEQUENCE [LARGE SCALE GENOMIC DNA]</scope>
    <source>
        <strain evidence="2 3">BW863</strain>
    </source>
</reference>
<proteinExistence type="predicted"/>
<protein>
    <submittedName>
        <fullName evidence="2">Uncharacterized protein DUF2794</fullName>
    </submittedName>
</protein>
<dbReference type="AlphaFoldDB" id="A0A3D9Z8A8"/>
<dbReference type="InterPro" id="IPR021252">
    <property type="entry name" value="DUF2794"/>
</dbReference>
<evidence type="ECO:0000313" key="3">
    <source>
        <dbReference type="Proteomes" id="UP000256900"/>
    </source>
</evidence>
<gene>
    <name evidence="2" type="ORF">DES32_1149</name>
</gene>
<keyword evidence="3" id="KW-1185">Reference proteome</keyword>
<sequence length="143" mass="15869">MSMESADENFLAARIVPLSPSQTARSQTVPSQTASSPPRSAPSPAQVTFDRQELRDILDLYGRKVAAGEWRDYAISFTSQKAVFSIYRRTAEFPLYRIEKNPKTARKQGLYSVIAATGLILKRGHDLKRVIGVLEKKLSLVSG</sequence>
<dbReference type="EMBL" id="QUMO01000002">
    <property type="protein sequence ID" value="REF87526.1"/>
    <property type="molecule type" value="Genomic_DNA"/>
</dbReference>
<feature type="region of interest" description="Disordered" evidence="1">
    <location>
        <begin position="17"/>
        <end position="47"/>
    </location>
</feature>
<dbReference type="Pfam" id="PF10984">
    <property type="entry name" value="DUF2794"/>
    <property type="match status" value="1"/>
</dbReference>
<accession>A0A3D9Z8A8</accession>
<comment type="caution">
    <text evidence="2">The sequence shown here is derived from an EMBL/GenBank/DDBJ whole genome shotgun (WGS) entry which is preliminary data.</text>
</comment>
<name>A0A3D9Z8A8_9HYPH</name>
<evidence type="ECO:0000256" key="1">
    <source>
        <dbReference type="SAM" id="MobiDB-lite"/>
    </source>
</evidence>
<dbReference type="RefSeq" id="WP_245411185.1">
    <property type="nucleotide sequence ID" value="NZ_CP025086.1"/>
</dbReference>
<evidence type="ECO:0000313" key="2">
    <source>
        <dbReference type="EMBL" id="REF87526.1"/>
    </source>
</evidence>
<dbReference type="Proteomes" id="UP000256900">
    <property type="component" value="Unassembled WGS sequence"/>
</dbReference>